<dbReference type="EMBL" id="JAPMOU010000004">
    <property type="protein sequence ID" value="MDE1461421.1"/>
    <property type="molecule type" value="Genomic_DNA"/>
</dbReference>
<protein>
    <submittedName>
        <fullName evidence="3">ABC transporter substrate-binding protein</fullName>
    </submittedName>
</protein>
<dbReference type="Pfam" id="PF00497">
    <property type="entry name" value="SBP_bac_3"/>
    <property type="match status" value="1"/>
</dbReference>
<feature type="domain" description="Solute-binding protein family 3/N-terminal" evidence="2">
    <location>
        <begin position="30"/>
        <end position="252"/>
    </location>
</feature>
<accession>A0ABT5U4Y9</accession>
<organism evidence="3 4">
    <name type="scientific">Spartinivicinus poritis</name>
    <dbReference type="NCBI Taxonomy" id="2994640"/>
    <lineage>
        <taxon>Bacteria</taxon>
        <taxon>Pseudomonadati</taxon>
        <taxon>Pseudomonadota</taxon>
        <taxon>Gammaproteobacteria</taxon>
        <taxon>Oceanospirillales</taxon>
        <taxon>Zooshikellaceae</taxon>
        <taxon>Spartinivicinus</taxon>
    </lineage>
</organism>
<feature type="signal peptide" evidence="1">
    <location>
        <begin position="1"/>
        <end position="25"/>
    </location>
</feature>
<evidence type="ECO:0000256" key="1">
    <source>
        <dbReference type="SAM" id="SignalP"/>
    </source>
</evidence>
<dbReference type="PANTHER" id="PTHR38834">
    <property type="entry name" value="PERIPLASMIC SUBSTRATE BINDING PROTEIN FAMILY 3"/>
    <property type="match status" value="1"/>
</dbReference>
<dbReference type="Gene3D" id="3.40.190.10">
    <property type="entry name" value="Periplasmic binding protein-like II"/>
    <property type="match status" value="2"/>
</dbReference>
<dbReference type="Proteomes" id="UP001528823">
    <property type="component" value="Unassembled WGS sequence"/>
</dbReference>
<comment type="caution">
    <text evidence="3">The sequence shown here is derived from an EMBL/GenBank/DDBJ whole genome shotgun (WGS) entry which is preliminary data.</text>
</comment>
<dbReference type="InterPro" id="IPR001638">
    <property type="entry name" value="Solute-binding_3/MltF_N"/>
</dbReference>
<dbReference type="PANTHER" id="PTHR38834:SF3">
    <property type="entry name" value="SOLUTE-BINDING PROTEIN FAMILY 3_N-TERMINAL DOMAIN-CONTAINING PROTEIN"/>
    <property type="match status" value="1"/>
</dbReference>
<dbReference type="RefSeq" id="WP_274687781.1">
    <property type="nucleotide sequence ID" value="NZ_JAPMOU010000004.1"/>
</dbReference>
<reference evidence="3 4" key="1">
    <citation type="submission" date="2022-11" db="EMBL/GenBank/DDBJ databases">
        <title>Spartinivicinus poritis sp. nov., isolated from scleractinian coral Porites lutea.</title>
        <authorList>
            <person name="Zhang G."/>
            <person name="Cai L."/>
            <person name="Wei Q."/>
        </authorList>
    </citation>
    <scope>NUCLEOTIDE SEQUENCE [LARGE SCALE GENOMIC DNA]</scope>
    <source>
        <strain evidence="3 4">A2-2</strain>
    </source>
</reference>
<keyword evidence="4" id="KW-1185">Reference proteome</keyword>
<keyword evidence="1" id="KW-0732">Signal</keyword>
<sequence>MRNSCWICRLLLAVYVCLLATTAVAGPEDKIVLLTENYPPFNMSTNQKNFARGDKITGLSTEVVREMFRRAKINYSLTLRFPWKRIFRLTLEKPNYGLFSTTRTPEREDLFKWVGPLVVNKWVFLAKPNSEIKLTKLDDAKQFRVGGYKGDALANYLESVGFQIITSFRDNENAVKLMSDKVDLWASGHLSGVYFASQEGIIGLKPVLTFKKTEMYLAFNKETPDRITNALQQALDNMIKDGTYDQLTRRYL</sequence>
<proteinExistence type="predicted"/>
<gene>
    <name evidence="3" type="ORF">ORQ98_05520</name>
</gene>
<name>A0ABT5U4Y9_9GAMM</name>
<evidence type="ECO:0000313" key="3">
    <source>
        <dbReference type="EMBL" id="MDE1461421.1"/>
    </source>
</evidence>
<evidence type="ECO:0000313" key="4">
    <source>
        <dbReference type="Proteomes" id="UP001528823"/>
    </source>
</evidence>
<evidence type="ECO:0000259" key="2">
    <source>
        <dbReference type="SMART" id="SM00062"/>
    </source>
</evidence>
<dbReference type="SUPFAM" id="SSF53850">
    <property type="entry name" value="Periplasmic binding protein-like II"/>
    <property type="match status" value="1"/>
</dbReference>
<dbReference type="SMART" id="SM00062">
    <property type="entry name" value="PBPb"/>
    <property type="match status" value="1"/>
</dbReference>
<feature type="chain" id="PRO_5046862590" evidence="1">
    <location>
        <begin position="26"/>
        <end position="252"/>
    </location>
</feature>